<sequence>MLRNFFIGVDGGGTKTHIRLESEDGKVLGEGWAGPANIRLSVDVAISSISNAFEQAIYAADLNDVHKSKDVHFHVGMGLAGYEVQSVREEFLAKQKNLGFTHCEIQSDAFVACLGAHSGNYGSIIICGTGVVGLKYAKKGKYQVGGWGFPHGDEGGAAWLGLETIRKTLHLCDGRGIDSLLLQHVKQKLGGSAESVTEWACYANATKYAEIARDVFKFAEQKDTIALYLLNNAATHIEKIFFALDKFENDSKIKLPCSFVGGVSQFIVSLLKPNIKKRLVLPRGDACDGALLMIREKYNQS</sequence>
<feature type="domain" description="ATPase BadF/BadG/BcrA/BcrD type" evidence="1">
    <location>
        <begin position="7"/>
        <end position="277"/>
    </location>
</feature>
<dbReference type="PANTHER" id="PTHR43190:SF3">
    <property type="entry name" value="N-ACETYL-D-GLUCOSAMINE KINASE"/>
    <property type="match status" value="1"/>
</dbReference>
<name>A0A833N4F0_9BACT</name>
<dbReference type="Gene3D" id="3.30.420.40">
    <property type="match status" value="2"/>
</dbReference>
<dbReference type="PANTHER" id="PTHR43190">
    <property type="entry name" value="N-ACETYL-D-GLUCOSAMINE KINASE"/>
    <property type="match status" value="1"/>
</dbReference>
<proteinExistence type="predicted"/>
<evidence type="ECO:0000313" key="2">
    <source>
        <dbReference type="EMBL" id="KAB8031956.1"/>
    </source>
</evidence>
<dbReference type="InterPro" id="IPR043129">
    <property type="entry name" value="ATPase_NBD"/>
</dbReference>
<dbReference type="CDD" id="cd24082">
    <property type="entry name" value="ASKHA_NBD_GspK-like"/>
    <property type="match status" value="1"/>
</dbReference>
<dbReference type="Pfam" id="PF01869">
    <property type="entry name" value="BcrAD_BadFG"/>
    <property type="match status" value="1"/>
</dbReference>
<dbReference type="SUPFAM" id="SSF53067">
    <property type="entry name" value="Actin-like ATPase domain"/>
    <property type="match status" value="2"/>
</dbReference>
<dbReference type="Proteomes" id="UP000442694">
    <property type="component" value="Unassembled WGS sequence"/>
</dbReference>
<reference evidence="2 3" key="1">
    <citation type="submission" date="2019-10" db="EMBL/GenBank/DDBJ databases">
        <title>New genus of Silvanigrellaceae.</title>
        <authorList>
            <person name="Pitt A."/>
            <person name="Hahn M.W."/>
        </authorList>
    </citation>
    <scope>NUCLEOTIDE SEQUENCE [LARGE SCALE GENOMIC DNA]</scope>
    <source>
        <strain evidence="2 3">33A1-SZDP</strain>
    </source>
</reference>
<keyword evidence="3" id="KW-1185">Reference proteome</keyword>
<organism evidence="2 3">
    <name type="scientific">Fluviispira multicolorata</name>
    <dbReference type="NCBI Taxonomy" id="2654512"/>
    <lineage>
        <taxon>Bacteria</taxon>
        <taxon>Pseudomonadati</taxon>
        <taxon>Bdellovibrionota</taxon>
        <taxon>Oligoflexia</taxon>
        <taxon>Silvanigrellales</taxon>
        <taxon>Silvanigrellaceae</taxon>
        <taxon>Fluviispira</taxon>
    </lineage>
</organism>
<gene>
    <name evidence="2" type="ORF">GCL57_04735</name>
</gene>
<dbReference type="RefSeq" id="WP_152212131.1">
    <property type="nucleotide sequence ID" value="NZ_WFLN01000005.1"/>
</dbReference>
<dbReference type="EMBL" id="WFLN01000005">
    <property type="protein sequence ID" value="KAB8031956.1"/>
    <property type="molecule type" value="Genomic_DNA"/>
</dbReference>
<evidence type="ECO:0000259" key="1">
    <source>
        <dbReference type="Pfam" id="PF01869"/>
    </source>
</evidence>
<dbReference type="InterPro" id="IPR002731">
    <property type="entry name" value="ATPase_BadF"/>
</dbReference>
<accession>A0A833N4F0</accession>
<dbReference type="InterPro" id="IPR052519">
    <property type="entry name" value="Euk-type_GlcNAc_Kinase"/>
</dbReference>
<evidence type="ECO:0000313" key="3">
    <source>
        <dbReference type="Proteomes" id="UP000442694"/>
    </source>
</evidence>
<dbReference type="AlphaFoldDB" id="A0A833N4F0"/>
<protein>
    <recommendedName>
        <fullName evidence="1">ATPase BadF/BadG/BcrA/BcrD type domain-containing protein</fullName>
    </recommendedName>
</protein>
<comment type="caution">
    <text evidence="2">The sequence shown here is derived from an EMBL/GenBank/DDBJ whole genome shotgun (WGS) entry which is preliminary data.</text>
</comment>